<gene>
    <name evidence="3" type="ORF">EMQ25_13155</name>
</gene>
<dbReference type="PANTHER" id="PTHR30469">
    <property type="entry name" value="MULTIDRUG RESISTANCE PROTEIN MDTA"/>
    <property type="match status" value="1"/>
</dbReference>
<accession>A0A433X841</accession>
<organism evidence="3 4">
    <name type="scientific">Arsenicitalea aurantiaca</name>
    <dbReference type="NCBI Taxonomy" id="1783274"/>
    <lineage>
        <taxon>Bacteria</taxon>
        <taxon>Pseudomonadati</taxon>
        <taxon>Pseudomonadota</taxon>
        <taxon>Alphaproteobacteria</taxon>
        <taxon>Hyphomicrobiales</taxon>
        <taxon>Devosiaceae</taxon>
        <taxon>Arsenicitalea</taxon>
    </lineage>
</organism>
<proteinExistence type="inferred from homology"/>
<protein>
    <submittedName>
        <fullName evidence="3">Efflux RND transporter periplasmic adaptor subunit</fullName>
    </submittedName>
</protein>
<dbReference type="Gene3D" id="1.10.287.470">
    <property type="entry name" value="Helix hairpin bin"/>
    <property type="match status" value="1"/>
</dbReference>
<dbReference type="RefSeq" id="WP_127189038.1">
    <property type="nucleotide sequence ID" value="NZ_RZNJ01000004.1"/>
</dbReference>
<dbReference type="Proteomes" id="UP000281547">
    <property type="component" value="Unassembled WGS sequence"/>
</dbReference>
<feature type="coiled-coil region" evidence="2">
    <location>
        <begin position="119"/>
        <end position="153"/>
    </location>
</feature>
<dbReference type="GO" id="GO:1990281">
    <property type="term" value="C:efflux pump complex"/>
    <property type="evidence" value="ECO:0007669"/>
    <property type="project" value="TreeGrafter"/>
</dbReference>
<dbReference type="OrthoDB" id="9806939at2"/>
<dbReference type="SUPFAM" id="SSF111369">
    <property type="entry name" value="HlyD-like secretion proteins"/>
    <property type="match status" value="1"/>
</dbReference>
<sequence>MLWALAGVSLPAMGQESAVSCLILPWETIELAAPTEGIVTAIHAERGETVAEGQLLVQLNDALQRAYLATVSARAGDESALRQAQVRVNFTQSAVERNRPLFNAKLMTADEWEQVLGSHEIALIEVEAARAALDQARLEVDRAEVALAQTRITAPADAVVLERLSSVGEAAGGEPVMRLVVIDRLRVELFVSAESHQRWTNGRTVEILARFPSEARHTATVTAVDPVSDAGTGILRVQLALDNSDRQILAGQQCGLAETAAP</sequence>
<dbReference type="Gene3D" id="2.40.50.100">
    <property type="match status" value="1"/>
</dbReference>
<name>A0A433X841_9HYPH</name>
<reference evidence="3 4" key="1">
    <citation type="journal article" date="2016" name="Int. J. Syst. Evol. Microbiol.">
        <title>Arsenicitalea aurantiaca gen. nov., sp. nov., a new member of the family Hyphomicrobiaceae, isolated from high-arsenic sediment.</title>
        <authorList>
            <person name="Mu Y."/>
            <person name="Zhou L."/>
            <person name="Zeng X.C."/>
            <person name="Liu L."/>
            <person name="Pan Y."/>
            <person name="Chen X."/>
            <person name="Wang J."/>
            <person name="Li S."/>
            <person name="Li W.J."/>
            <person name="Wang Y."/>
        </authorList>
    </citation>
    <scope>NUCLEOTIDE SEQUENCE [LARGE SCALE GENOMIC DNA]</scope>
    <source>
        <strain evidence="3 4">42-50</strain>
    </source>
</reference>
<comment type="similarity">
    <text evidence="1">Belongs to the membrane fusion protein (MFP) (TC 8.A.1) family.</text>
</comment>
<dbReference type="AlphaFoldDB" id="A0A433X841"/>
<evidence type="ECO:0000313" key="3">
    <source>
        <dbReference type="EMBL" id="RUT30257.1"/>
    </source>
</evidence>
<dbReference type="NCBIfam" id="TIGR01730">
    <property type="entry name" value="RND_mfp"/>
    <property type="match status" value="1"/>
</dbReference>
<dbReference type="EMBL" id="RZNJ01000004">
    <property type="protein sequence ID" value="RUT30257.1"/>
    <property type="molecule type" value="Genomic_DNA"/>
</dbReference>
<comment type="caution">
    <text evidence="3">The sequence shown here is derived from an EMBL/GenBank/DDBJ whole genome shotgun (WGS) entry which is preliminary data.</text>
</comment>
<keyword evidence="4" id="KW-1185">Reference proteome</keyword>
<dbReference type="Gene3D" id="2.40.30.170">
    <property type="match status" value="1"/>
</dbReference>
<evidence type="ECO:0000256" key="2">
    <source>
        <dbReference type="SAM" id="Coils"/>
    </source>
</evidence>
<keyword evidence="2" id="KW-0175">Coiled coil</keyword>
<evidence type="ECO:0000256" key="1">
    <source>
        <dbReference type="ARBA" id="ARBA00009477"/>
    </source>
</evidence>
<evidence type="ECO:0000313" key="4">
    <source>
        <dbReference type="Proteomes" id="UP000281547"/>
    </source>
</evidence>
<dbReference type="InterPro" id="IPR006143">
    <property type="entry name" value="RND_pump_MFP"/>
</dbReference>
<dbReference type="PANTHER" id="PTHR30469:SF15">
    <property type="entry name" value="HLYD FAMILY OF SECRETION PROTEINS"/>
    <property type="match status" value="1"/>
</dbReference>
<dbReference type="GO" id="GO:0015562">
    <property type="term" value="F:efflux transmembrane transporter activity"/>
    <property type="evidence" value="ECO:0007669"/>
    <property type="project" value="TreeGrafter"/>
</dbReference>